<evidence type="ECO:0000313" key="7">
    <source>
        <dbReference type="EMBL" id="GCA66526.1"/>
    </source>
</evidence>
<feature type="domain" description="Alcohol dehydrogenase-like C-terminal" evidence="6">
    <location>
        <begin position="31"/>
        <end position="155"/>
    </location>
</feature>
<evidence type="ECO:0000256" key="2">
    <source>
        <dbReference type="ARBA" id="ARBA00008072"/>
    </source>
</evidence>
<dbReference type="GO" id="GO:0046872">
    <property type="term" value="F:metal ion binding"/>
    <property type="evidence" value="ECO:0007669"/>
    <property type="project" value="UniProtKB-KW"/>
</dbReference>
<evidence type="ECO:0000259" key="6">
    <source>
        <dbReference type="Pfam" id="PF00107"/>
    </source>
</evidence>
<comment type="caution">
    <text evidence="7">The sequence shown here is derived from an EMBL/GenBank/DDBJ whole genome shotgun (WGS) entry which is preliminary data.</text>
</comment>
<dbReference type="InterPro" id="IPR036291">
    <property type="entry name" value="NAD(P)-bd_dom_sf"/>
</dbReference>
<proteinExistence type="inferred from homology"/>
<dbReference type="Pfam" id="PF00107">
    <property type="entry name" value="ADH_zinc_N"/>
    <property type="match status" value="1"/>
</dbReference>
<keyword evidence="4" id="KW-0862">Zinc</keyword>
<gene>
    <name evidence="7" type="ORF">KGMB01110_09620</name>
</gene>
<comment type="similarity">
    <text evidence="2">Belongs to the zinc-containing alcohol dehydrogenase family.</text>
</comment>
<dbReference type="GO" id="GO:0016491">
    <property type="term" value="F:oxidoreductase activity"/>
    <property type="evidence" value="ECO:0007669"/>
    <property type="project" value="UniProtKB-KW"/>
</dbReference>
<dbReference type="Proteomes" id="UP000265643">
    <property type="component" value="Unassembled WGS sequence"/>
</dbReference>
<keyword evidence="5" id="KW-0560">Oxidoreductase</keyword>
<evidence type="ECO:0000256" key="4">
    <source>
        <dbReference type="ARBA" id="ARBA00022833"/>
    </source>
</evidence>
<keyword evidence="8" id="KW-1185">Reference proteome</keyword>
<dbReference type="RefSeq" id="WP_170141689.1">
    <property type="nucleotide sequence ID" value="NZ_BHGK01000001.1"/>
</dbReference>
<accession>A0A391P392</accession>
<keyword evidence="3" id="KW-0479">Metal-binding</keyword>
<evidence type="ECO:0000256" key="1">
    <source>
        <dbReference type="ARBA" id="ARBA00001947"/>
    </source>
</evidence>
<dbReference type="Gene3D" id="3.90.180.10">
    <property type="entry name" value="Medium-chain alcohol dehydrogenases, catalytic domain"/>
    <property type="match status" value="1"/>
</dbReference>
<sequence length="197" mass="21276">MGEPFSIAANIVAKANVKSGDKAVIFGAGTIGVAVLQVLKKQGIKVLVTDIADVKLKIAENFGADAVVNSTKQNLEEEVEKFSEGGVEAVIDAVGMHFTFAQAVKLAAPCGTIVEIGFDDTPAEIPAGLITRKELTIAGSRMNCHRFETVSKWLEDGTITDKMISAVYPLDEIQTAFEDMLARSDHWLKVIIRIDER</sequence>
<protein>
    <recommendedName>
        <fullName evidence="6">Alcohol dehydrogenase-like C-terminal domain-containing protein</fullName>
    </recommendedName>
</protein>
<dbReference type="InterPro" id="IPR013149">
    <property type="entry name" value="ADH-like_C"/>
</dbReference>
<reference evidence="8" key="1">
    <citation type="submission" date="2018-09" db="EMBL/GenBank/DDBJ databases">
        <title>Draft Genome Sequence of Mediterraneibacter sp. KCTC 15684.</title>
        <authorList>
            <person name="Kim J.S."/>
            <person name="Han K.I."/>
            <person name="Suh M.K."/>
            <person name="Lee K.C."/>
            <person name="Eom M.K."/>
            <person name="Lee J.H."/>
            <person name="Park S.H."/>
            <person name="Kang S.W."/>
            <person name="Park J.E."/>
            <person name="Oh B.S."/>
            <person name="Yu S.Y."/>
            <person name="Choi S.H."/>
            <person name="Lee D.H."/>
            <person name="Yoon H."/>
            <person name="Kim B."/>
            <person name="Yang S.J."/>
            <person name="Lee J.S."/>
        </authorList>
    </citation>
    <scope>NUCLEOTIDE SEQUENCE [LARGE SCALE GENOMIC DNA]</scope>
    <source>
        <strain evidence="8">KCTC 15684</strain>
    </source>
</reference>
<dbReference type="Gene3D" id="3.40.50.720">
    <property type="entry name" value="NAD(P)-binding Rossmann-like Domain"/>
    <property type="match status" value="1"/>
</dbReference>
<evidence type="ECO:0000256" key="5">
    <source>
        <dbReference type="ARBA" id="ARBA00023002"/>
    </source>
</evidence>
<name>A0A391P392_9FIRM</name>
<dbReference type="SUPFAM" id="SSF51735">
    <property type="entry name" value="NAD(P)-binding Rossmann-fold domains"/>
    <property type="match status" value="1"/>
</dbReference>
<dbReference type="AlphaFoldDB" id="A0A391P392"/>
<evidence type="ECO:0000256" key="3">
    <source>
        <dbReference type="ARBA" id="ARBA00022723"/>
    </source>
</evidence>
<organism evidence="7 8">
    <name type="scientific">Mediterraneibacter butyricigenes</name>
    <dbReference type="NCBI Taxonomy" id="2316025"/>
    <lineage>
        <taxon>Bacteria</taxon>
        <taxon>Bacillati</taxon>
        <taxon>Bacillota</taxon>
        <taxon>Clostridia</taxon>
        <taxon>Lachnospirales</taxon>
        <taxon>Lachnospiraceae</taxon>
        <taxon>Mediterraneibacter</taxon>
    </lineage>
</organism>
<comment type="cofactor">
    <cofactor evidence="1">
        <name>Zn(2+)</name>
        <dbReference type="ChEBI" id="CHEBI:29105"/>
    </cofactor>
</comment>
<dbReference type="PANTHER" id="PTHR43350:SF17">
    <property type="entry name" value="NAD-DEPENDENT ALCOHOL DEHYDROGENASE"/>
    <property type="match status" value="1"/>
</dbReference>
<evidence type="ECO:0000313" key="8">
    <source>
        <dbReference type="Proteomes" id="UP000265643"/>
    </source>
</evidence>
<dbReference type="PANTHER" id="PTHR43350">
    <property type="entry name" value="NAD-DEPENDENT ALCOHOL DEHYDROGENASE"/>
    <property type="match status" value="1"/>
</dbReference>
<dbReference type="EMBL" id="BHGK01000001">
    <property type="protein sequence ID" value="GCA66526.1"/>
    <property type="molecule type" value="Genomic_DNA"/>
</dbReference>